<keyword evidence="2" id="KW-1185">Reference proteome</keyword>
<reference evidence="1 2" key="1">
    <citation type="submission" date="2023-03" db="EMBL/GenBank/DDBJ databases">
        <title>Genome insight into feeding habits of ladybird beetles.</title>
        <authorList>
            <person name="Li H.-S."/>
            <person name="Huang Y.-H."/>
            <person name="Pang H."/>
        </authorList>
    </citation>
    <scope>NUCLEOTIDE SEQUENCE [LARGE SCALE GENOMIC DNA]</scope>
    <source>
        <strain evidence="1">SYSU_2023b</strain>
        <tissue evidence="1">Whole body</tissue>
    </source>
</reference>
<protein>
    <submittedName>
        <fullName evidence="1">Uncharacterized protein</fullName>
    </submittedName>
</protein>
<name>A0AAW1V631_9CUCU</name>
<evidence type="ECO:0000313" key="1">
    <source>
        <dbReference type="EMBL" id="KAK9890528.1"/>
    </source>
</evidence>
<evidence type="ECO:0000313" key="2">
    <source>
        <dbReference type="Proteomes" id="UP001431783"/>
    </source>
</evidence>
<accession>A0AAW1V631</accession>
<comment type="caution">
    <text evidence="1">The sequence shown here is derived from an EMBL/GenBank/DDBJ whole genome shotgun (WGS) entry which is preliminary data.</text>
</comment>
<gene>
    <name evidence="1" type="ORF">WA026_010604</name>
</gene>
<dbReference type="AlphaFoldDB" id="A0AAW1V631"/>
<dbReference type="EMBL" id="JARQZJ010000125">
    <property type="protein sequence ID" value="KAK9890528.1"/>
    <property type="molecule type" value="Genomic_DNA"/>
</dbReference>
<dbReference type="Proteomes" id="UP001431783">
    <property type="component" value="Unassembled WGS sequence"/>
</dbReference>
<organism evidence="1 2">
    <name type="scientific">Henosepilachna vigintioctopunctata</name>
    <dbReference type="NCBI Taxonomy" id="420089"/>
    <lineage>
        <taxon>Eukaryota</taxon>
        <taxon>Metazoa</taxon>
        <taxon>Ecdysozoa</taxon>
        <taxon>Arthropoda</taxon>
        <taxon>Hexapoda</taxon>
        <taxon>Insecta</taxon>
        <taxon>Pterygota</taxon>
        <taxon>Neoptera</taxon>
        <taxon>Endopterygota</taxon>
        <taxon>Coleoptera</taxon>
        <taxon>Polyphaga</taxon>
        <taxon>Cucujiformia</taxon>
        <taxon>Coccinelloidea</taxon>
        <taxon>Coccinellidae</taxon>
        <taxon>Epilachninae</taxon>
        <taxon>Epilachnini</taxon>
        <taxon>Henosepilachna</taxon>
    </lineage>
</organism>
<proteinExistence type="predicted"/>
<sequence>MRLNVVVKPHVQFCVRKKSCKSNELNFEYRLVKLVGLIRSTEEILEEIDDDEIGDITRQHSLIRKIVEGVSRRQPHRDKCDLPETRVILMNCDYIPAWEPKRVTSPYGQRRPQNALGVHKIKRRHITMRPAILTGQPINQHLVKRNTSEGSRVARCLRARPSRTPDFGRMDQFSCAKTSLTYRIKLATKCALFRGTHYQMFTTMRSLG</sequence>